<proteinExistence type="predicted"/>
<dbReference type="GO" id="GO:0000978">
    <property type="term" value="F:RNA polymerase II cis-regulatory region sequence-specific DNA binding"/>
    <property type="evidence" value="ECO:0007669"/>
    <property type="project" value="TreeGrafter"/>
</dbReference>
<feature type="non-terminal residue" evidence="8">
    <location>
        <position position="1"/>
    </location>
</feature>
<evidence type="ECO:0000256" key="1">
    <source>
        <dbReference type="ARBA" id="ARBA00004123"/>
    </source>
</evidence>
<keyword evidence="2" id="KW-0805">Transcription regulation</keyword>
<dbReference type="Pfam" id="PF00319">
    <property type="entry name" value="SRF-TF"/>
    <property type="match status" value="1"/>
</dbReference>
<dbReference type="AlphaFoldDB" id="A0A5J9VF16"/>
<comment type="caution">
    <text evidence="8">The sequence shown here is derived from an EMBL/GenBank/DDBJ whole genome shotgun (WGS) entry which is preliminary data.</text>
</comment>
<evidence type="ECO:0000256" key="4">
    <source>
        <dbReference type="ARBA" id="ARBA00023163"/>
    </source>
</evidence>
<accession>A0A5J9VF16</accession>
<dbReference type="PRINTS" id="PR00404">
    <property type="entry name" value="MADSDOMAIN"/>
</dbReference>
<keyword evidence="3" id="KW-0238">DNA-binding</keyword>
<dbReference type="SUPFAM" id="SSF55455">
    <property type="entry name" value="SRF-like"/>
    <property type="match status" value="1"/>
</dbReference>
<dbReference type="GO" id="GO:0046983">
    <property type="term" value="F:protein dimerization activity"/>
    <property type="evidence" value="ECO:0007669"/>
    <property type="project" value="InterPro"/>
</dbReference>
<feature type="domain" description="MADS-box" evidence="7">
    <location>
        <begin position="3"/>
        <end position="63"/>
    </location>
</feature>
<protein>
    <recommendedName>
        <fullName evidence="7">MADS-box domain-containing protein</fullName>
    </recommendedName>
</protein>
<evidence type="ECO:0000313" key="9">
    <source>
        <dbReference type="Proteomes" id="UP000324897"/>
    </source>
</evidence>
<dbReference type="EMBL" id="RWGY01000009">
    <property type="protein sequence ID" value="TVU34586.1"/>
    <property type="molecule type" value="Genomic_DNA"/>
</dbReference>
<organism evidence="8 9">
    <name type="scientific">Eragrostis curvula</name>
    <name type="common">weeping love grass</name>
    <dbReference type="NCBI Taxonomy" id="38414"/>
    <lineage>
        <taxon>Eukaryota</taxon>
        <taxon>Viridiplantae</taxon>
        <taxon>Streptophyta</taxon>
        <taxon>Embryophyta</taxon>
        <taxon>Tracheophyta</taxon>
        <taxon>Spermatophyta</taxon>
        <taxon>Magnoliopsida</taxon>
        <taxon>Liliopsida</taxon>
        <taxon>Poales</taxon>
        <taxon>Poaceae</taxon>
        <taxon>PACMAD clade</taxon>
        <taxon>Chloridoideae</taxon>
        <taxon>Eragrostideae</taxon>
        <taxon>Eragrostidinae</taxon>
        <taxon>Eragrostis</taxon>
    </lineage>
</organism>
<dbReference type="Gramene" id="TVU34586">
    <property type="protein sequence ID" value="TVU34586"/>
    <property type="gene ID" value="EJB05_16423"/>
</dbReference>
<keyword evidence="4" id="KW-0804">Transcription</keyword>
<dbReference type="GO" id="GO:0005634">
    <property type="term" value="C:nucleus"/>
    <property type="evidence" value="ECO:0007669"/>
    <property type="project" value="UniProtKB-SubCell"/>
</dbReference>
<gene>
    <name evidence="8" type="ORF">EJB05_16423</name>
</gene>
<dbReference type="InterPro" id="IPR036879">
    <property type="entry name" value="TF_MADSbox_sf"/>
</dbReference>
<dbReference type="PANTHER" id="PTHR11945">
    <property type="entry name" value="MADS BOX PROTEIN"/>
    <property type="match status" value="1"/>
</dbReference>
<feature type="region of interest" description="Disordered" evidence="6">
    <location>
        <begin position="207"/>
        <end position="226"/>
    </location>
</feature>
<keyword evidence="9" id="KW-1185">Reference proteome</keyword>
<dbReference type="Gene3D" id="3.40.1810.10">
    <property type="entry name" value="Transcription factor, MADS-box"/>
    <property type="match status" value="1"/>
</dbReference>
<keyword evidence="5" id="KW-0539">Nucleus</keyword>
<sequence>MVRRGRRSGVRFIESDRDRNLTFFKRRAGLFKAVADLSTLTGARVAIVLESESGKFSSFGTPATNPIVDAFLAGNAPMGLANGTVTELQNELFQLEKDTVVDEKRKKQSITLAKELQEKSRTGKLVFGKEENLDDDEICEKYHGLLRVQKMIKHRRLLVAHHGKQQEVSGLRDPLLLQPSWWRRSSPSQMSSPRALPWTPIQPSPKFPGLSFRAPTRSQSSIPNPMMLPSQKLPPRSLAPSMMSLQAQNMLVPNEAIPSNYRTWGSVVNSNNPSPFFQSPISSPSPSLPPSLHIPQLNESSHNLSPSPLSIDGQVPFIDLNNNSIELPKKYPSYGSTSASPSNPYYATLDGLNIELGKTNENGGQTYDGHNMFGYSGPPQGDGWIDEMIYGSSSIGGQSGAGAGNNIGGMNLPWN</sequence>
<evidence type="ECO:0000259" key="7">
    <source>
        <dbReference type="PROSITE" id="PS50066"/>
    </source>
</evidence>
<evidence type="ECO:0000256" key="6">
    <source>
        <dbReference type="SAM" id="MobiDB-lite"/>
    </source>
</evidence>
<dbReference type="PROSITE" id="PS50066">
    <property type="entry name" value="MADS_BOX_2"/>
    <property type="match status" value="1"/>
</dbReference>
<dbReference type="SMART" id="SM00432">
    <property type="entry name" value="MADS"/>
    <property type="match status" value="1"/>
</dbReference>
<evidence type="ECO:0000256" key="5">
    <source>
        <dbReference type="ARBA" id="ARBA00023242"/>
    </source>
</evidence>
<dbReference type="GO" id="GO:0000981">
    <property type="term" value="F:DNA-binding transcription factor activity, RNA polymerase II-specific"/>
    <property type="evidence" value="ECO:0007669"/>
    <property type="project" value="TreeGrafter"/>
</dbReference>
<evidence type="ECO:0000256" key="3">
    <source>
        <dbReference type="ARBA" id="ARBA00023125"/>
    </source>
</evidence>
<evidence type="ECO:0000256" key="2">
    <source>
        <dbReference type="ARBA" id="ARBA00023015"/>
    </source>
</evidence>
<name>A0A5J9VF16_9POAL</name>
<dbReference type="Proteomes" id="UP000324897">
    <property type="component" value="Unassembled WGS sequence"/>
</dbReference>
<dbReference type="OrthoDB" id="679952at2759"/>
<dbReference type="PANTHER" id="PTHR11945:SF764">
    <property type="entry name" value="AGAMOUS-LIKE MADS-BOX PROTEIN AGL62"/>
    <property type="match status" value="1"/>
</dbReference>
<dbReference type="InterPro" id="IPR002100">
    <property type="entry name" value="TF_MADSbox"/>
</dbReference>
<evidence type="ECO:0000313" key="8">
    <source>
        <dbReference type="EMBL" id="TVU34586.1"/>
    </source>
</evidence>
<comment type="subcellular location">
    <subcellularLocation>
        <location evidence="1">Nucleus</location>
    </subcellularLocation>
</comment>
<reference evidence="8 9" key="1">
    <citation type="journal article" date="2019" name="Sci. Rep.">
        <title>A high-quality genome of Eragrostis curvula grass provides insights into Poaceae evolution and supports new strategies to enhance forage quality.</title>
        <authorList>
            <person name="Carballo J."/>
            <person name="Santos B.A.C.M."/>
            <person name="Zappacosta D."/>
            <person name="Garbus I."/>
            <person name="Selva J.P."/>
            <person name="Gallo C.A."/>
            <person name="Diaz A."/>
            <person name="Albertini E."/>
            <person name="Caccamo M."/>
            <person name="Echenique V."/>
        </authorList>
    </citation>
    <scope>NUCLEOTIDE SEQUENCE [LARGE SCALE GENOMIC DNA]</scope>
    <source>
        <strain evidence="9">cv. Victoria</strain>
        <tissue evidence="8">Leaf</tissue>
    </source>
</reference>